<dbReference type="Pfam" id="PF18052">
    <property type="entry name" value="Rx_N"/>
    <property type="match status" value="1"/>
</dbReference>
<dbReference type="Gene3D" id="1.20.5.4130">
    <property type="match status" value="1"/>
</dbReference>
<dbReference type="Pfam" id="PF00560">
    <property type="entry name" value="LRR_1"/>
    <property type="match status" value="1"/>
</dbReference>
<keyword evidence="4" id="KW-0547">Nucleotide-binding</keyword>
<evidence type="ECO:0000256" key="3">
    <source>
        <dbReference type="ARBA" id="ARBA00022737"/>
    </source>
</evidence>
<keyword evidence="12" id="KW-1185">Reference proteome</keyword>
<dbReference type="Gene3D" id="3.40.50.300">
    <property type="entry name" value="P-loop containing nucleotide triphosphate hydrolases"/>
    <property type="match status" value="1"/>
</dbReference>
<dbReference type="InterPro" id="IPR042197">
    <property type="entry name" value="Apaf_helical"/>
</dbReference>
<comment type="similarity">
    <text evidence="1">Belongs to the disease resistance NB-LRR family.</text>
</comment>
<dbReference type="Proteomes" id="UP000006038">
    <property type="component" value="Chromosome 3"/>
</dbReference>
<keyword evidence="5" id="KW-0611">Plant defense</keyword>
<accession>J3LQC5</accession>
<dbReference type="InterPro" id="IPR003591">
    <property type="entry name" value="Leu-rich_rpt_typical-subtyp"/>
</dbReference>
<dbReference type="EnsemblPlants" id="OB03G32510.1">
    <property type="protein sequence ID" value="OB03G32510.1"/>
    <property type="gene ID" value="OB03G32510"/>
</dbReference>
<evidence type="ECO:0000259" key="8">
    <source>
        <dbReference type="Pfam" id="PF18052"/>
    </source>
</evidence>
<evidence type="ECO:0000259" key="9">
    <source>
        <dbReference type="Pfam" id="PF23559"/>
    </source>
</evidence>
<dbReference type="GeneID" id="102716024"/>
<sequence length="1091" mass="124053">MDISSYLAVGGWFIQVIFDKYLSYQLQSWAADCGISHEMDRLRVALLRTQSVLHGAEVTPSLSYSSLPWMRELRDVMYDAEDLLDKLEYNRLHHQMQESSSTESNSSPISAFMPSRFRNQGAQDSALEPHWDRSTKVKNQMVNLLERLEQVASGVTEALSLPRKPRHSRYSIMTSSVPHGEIFGRESETQQLISTLLSSQDGDNPVLVASVVGVGGIGKTALAQHVYNNTRVAEYFDIRMWICVTNVFDELRITREMLEAVSSSRFRHDGIKNFNKLQVALRARLVSKRFLLVLDDVWNNDKINLAIEHENWQKLLAPLKAAANGSKILLTTRSSMAAEMLQSVYITNLEGLSEKDCWYLIKTTVFGGTNHTINSQLENIGSNIAKTLSGLPLAAKVVGKQLKHKQTTDEWKQVLQRNAVWEEIMPIFQQSYENLPVHLQQCVAYCSIFPKDWEFEAEQLILMWMAQGYVYPDGCSRMEDIGKQYVDELCSRSFFAIHKKEFVSYYVMPPVIQKLAKSVSAETCFRIGGDEQRMIPSSIRHLSIHLDSLSALDETVPYRNLRTLIFFTSRTVTPINISIPQVVLDNLRNLRVLDLSPCKIDRLPESIRQCVHLRYLNISSTAIKTLPEYLGRLYHLQVLNLSGCRVEKMPSSINNLVSFRHLTAANQIISTITDIGSLRYLQRLPIFKVTSEETNSIIQLGYLQELCGSLHIRNLENIGTPNEAKEAMLCKKEKLSTLQLMWAPARDEVNSNKEAEVLEYLQPHPNLKRLDIMGWMGVKAPNWLESKWLINLELIFLSGCNAWEQLPPLSQLPSVRTIWLQRLKMIRHIGLEVYGNGSPQVAFQSLEELVLDGMQELNEWSWTGQGMKNLRNVVIKDCQKLKELPPLPPSLAELTIAKKGFWVPYHHDVKMAQLTTASTTVSSLCIFNCPKLLARFSSPVTNGVVIASFQSLRSLIVDHTTILTCCLLRERLEHIESLDIQDCSEITSFTTDNEDIFQHLRSLQTLCISSCNSLQSLPSSLSSLESLDKLILWNCPELESLPEEQLPLSLRKLEIALCNPMLKDRLRKECGVDWPKIAHIPRVEIDGEILQ</sequence>
<dbReference type="InterPro" id="IPR001611">
    <property type="entry name" value="Leu-rich_rpt"/>
</dbReference>
<dbReference type="SUPFAM" id="SSF52540">
    <property type="entry name" value="P-loop containing nucleoside triphosphate hydrolases"/>
    <property type="match status" value="1"/>
</dbReference>
<dbReference type="KEGG" id="obr:102716024"/>
<dbReference type="SUPFAM" id="SSF52058">
    <property type="entry name" value="L domain-like"/>
    <property type="match status" value="1"/>
</dbReference>
<dbReference type="InterPro" id="IPR041118">
    <property type="entry name" value="Rx_N"/>
</dbReference>
<dbReference type="Gene3D" id="3.80.10.10">
    <property type="entry name" value="Ribonuclease Inhibitor"/>
    <property type="match status" value="2"/>
</dbReference>
<dbReference type="Gene3D" id="1.10.8.430">
    <property type="entry name" value="Helical domain of apoptotic protease-activating factors"/>
    <property type="match status" value="1"/>
</dbReference>
<dbReference type="GO" id="GO:0005524">
    <property type="term" value="F:ATP binding"/>
    <property type="evidence" value="ECO:0007669"/>
    <property type="project" value="UniProtKB-KW"/>
</dbReference>
<feature type="domain" description="Disease resistance protein winged helix" evidence="9">
    <location>
        <begin position="448"/>
        <end position="516"/>
    </location>
</feature>
<evidence type="ECO:0000259" key="7">
    <source>
        <dbReference type="Pfam" id="PF00931"/>
    </source>
</evidence>
<dbReference type="GO" id="GO:0051707">
    <property type="term" value="P:response to other organism"/>
    <property type="evidence" value="ECO:0007669"/>
    <property type="project" value="UniProtKB-ARBA"/>
</dbReference>
<dbReference type="InterPro" id="IPR027417">
    <property type="entry name" value="P-loop_NTPase"/>
</dbReference>
<dbReference type="PANTHER" id="PTHR36766:SF40">
    <property type="entry name" value="DISEASE RESISTANCE PROTEIN RGA3"/>
    <property type="match status" value="1"/>
</dbReference>
<dbReference type="InterPro" id="IPR058922">
    <property type="entry name" value="WHD_DRP"/>
</dbReference>
<dbReference type="AlphaFoldDB" id="J3LQC5"/>
<dbReference type="HOGENOM" id="CLU_000837_8_8_1"/>
<reference evidence="11" key="1">
    <citation type="journal article" date="2013" name="Nat. Commun.">
        <title>Whole-genome sequencing of Oryza brachyantha reveals mechanisms underlying Oryza genome evolution.</title>
        <authorList>
            <person name="Chen J."/>
            <person name="Huang Q."/>
            <person name="Gao D."/>
            <person name="Wang J."/>
            <person name="Lang Y."/>
            <person name="Liu T."/>
            <person name="Li B."/>
            <person name="Bai Z."/>
            <person name="Luis Goicoechea J."/>
            <person name="Liang C."/>
            <person name="Chen C."/>
            <person name="Zhang W."/>
            <person name="Sun S."/>
            <person name="Liao Y."/>
            <person name="Zhang X."/>
            <person name="Yang L."/>
            <person name="Song C."/>
            <person name="Wang M."/>
            <person name="Shi J."/>
            <person name="Liu G."/>
            <person name="Liu J."/>
            <person name="Zhou H."/>
            <person name="Zhou W."/>
            <person name="Yu Q."/>
            <person name="An N."/>
            <person name="Chen Y."/>
            <person name="Cai Q."/>
            <person name="Wang B."/>
            <person name="Liu B."/>
            <person name="Min J."/>
            <person name="Huang Y."/>
            <person name="Wu H."/>
            <person name="Li Z."/>
            <person name="Zhang Y."/>
            <person name="Yin Y."/>
            <person name="Song W."/>
            <person name="Jiang J."/>
            <person name="Jackson S.A."/>
            <person name="Wing R.A."/>
            <person name="Wang J."/>
            <person name="Chen M."/>
        </authorList>
    </citation>
    <scope>NUCLEOTIDE SEQUENCE [LARGE SCALE GENOMIC DNA]</scope>
    <source>
        <strain evidence="11">cv. IRGC 101232</strain>
    </source>
</reference>
<dbReference type="Pfam" id="PF00931">
    <property type="entry name" value="NB-ARC"/>
    <property type="match status" value="1"/>
</dbReference>
<name>J3LQC5_ORYBR</name>
<protein>
    <recommendedName>
        <fullName evidence="13">NB-ARC domain-containing protein</fullName>
    </recommendedName>
</protein>
<feature type="domain" description="Disease resistance N-terminal" evidence="8">
    <location>
        <begin position="14"/>
        <end position="100"/>
    </location>
</feature>
<evidence type="ECO:0000256" key="1">
    <source>
        <dbReference type="ARBA" id="ARBA00008894"/>
    </source>
</evidence>
<dbReference type="eggNOG" id="KOG4658">
    <property type="taxonomic scope" value="Eukaryota"/>
</dbReference>
<dbReference type="SMART" id="SM00369">
    <property type="entry name" value="LRR_TYP"/>
    <property type="match status" value="3"/>
</dbReference>
<evidence type="ECO:0000259" key="10">
    <source>
        <dbReference type="Pfam" id="PF25019"/>
    </source>
</evidence>
<dbReference type="InterPro" id="IPR032675">
    <property type="entry name" value="LRR_dom_sf"/>
</dbReference>
<evidence type="ECO:0000313" key="11">
    <source>
        <dbReference type="EnsemblPlants" id="OB03G32510.1"/>
    </source>
</evidence>
<dbReference type="GO" id="GO:0043531">
    <property type="term" value="F:ADP binding"/>
    <property type="evidence" value="ECO:0007669"/>
    <property type="project" value="InterPro"/>
</dbReference>
<organism evidence="11">
    <name type="scientific">Oryza brachyantha</name>
    <name type="common">malo sina</name>
    <dbReference type="NCBI Taxonomy" id="4533"/>
    <lineage>
        <taxon>Eukaryota</taxon>
        <taxon>Viridiplantae</taxon>
        <taxon>Streptophyta</taxon>
        <taxon>Embryophyta</taxon>
        <taxon>Tracheophyta</taxon>
        <taxon>Spermatophyta</taxon>
        <taxon>Magnoliopsida</taxon>
        <taxon>Liliopsida</taxon>
        <taxon>Poales</taxon>
        <taxon>Poaceae</taxon>
        <taxon>BOP clade</taxon>
        <taxon>Oryzoideae</taxon>
        <taxon>Oryzeae</taxon>
        <taxon>Oryzinae</taxon>
        <taxon>Oryza</taxon>
    </lineage>
</organism>
<evidence type="ECO:0000313" key="12">
    <source>
        <dbReference type="Proteomes" id="UP000006038"/>
    </source>
</evidence>
<keyword evidence="3" id="KW-0677">Repeat</keyword>
<dbReference type="Gene3D" id="1.10.10.10">
    <property type="entry name" value="Winged helix-like DNA-binding domain superfamily/Winged helix DNA-binding domain"/>
    <property type="match status" value="1"/>
</dbReference>
<dbReference type="GO" id="GO:0006952">
    <property type="term" value="P:defense response"/>
    <property type="evidence" value="ECO:0007669"/>
    <property type="project" value="UniProtKB-KW"/>
</dbReference>
<feature type="domain" description="NB-ARC" evidence="7">
    <location>
        <begin position="186"/>
        <end position="367"/>
    </location>
</feature>
<reference evidence="11" key="2">
    <citation type="submission" date="2013-04" db="UniProtKB">
        <authorList>
            <consortium name="EnsemblPlants"/>
        </authorList>
    </citation>
    <scope>IDENTIFICATION</scope>
</reference>
<dbReference type="PRINTS" id="PR00364">
    <property type="entry name" value="DISEASERSIST"/>
</dbReference>
<evidence type="ECO:0000256" key="6">
    <source>
        <dbReference type="ARBA" id="ARBA00022840"/>
    </source>
</evidence>
<evidence type="ECO:0000256" key="4">
    <source>
        <dbReference type="ARBA" id="ARBA00022741"/>
    </source>
</evidence>
<feature type="domain" description="R13L1/DRL21-like LRR repeat region" evidence="10">
    <location>
        <begin position="698"/>
        <end position="821"/>
    </location>
</feature>
<keyword evidence="2" id="KW-0433">Leucine-rich repeat</keyword>
<dbReference type="Gramene" id="OB03G32510.1">
    <property type="protein sequence ID" value="OB03G32510.1"/>
    <property type="gene ID" value="OB03G32510"/>
</dbReference>
<evidence type="ECO:0008006" key="13">
    <source>
        <dbReference type="Google" id="ProtNLM"/>
    </source>
</evidence>
<evidence type="ECO:0000256" key="5">
    <source>
        <dbReference type="ARBA" id="ARBA00022821"/>
    </source>
</evidence>
<dbReference type="InterPro" id="IPR056789">
    <property type="entry name" value="LRR_R13L1-DRL21"/>
</dbReference>
<keyword evidence="6" id="KW-0067">ATP-binding</keyword>
<dbReference type="OMA" id="TTDEWKQ"/>
<dbReference type="OrthoDB" id="754054at2759"/>
<dbReference type="Pfam" id="PF23559">
    <property type="entry name" value="WHD_DRP"/>
    <property type="match status" value="1"/>
</dbReference>
<dbReference type="InterPro" id="IPR002182">
    <property type="entry name" value="NB-ARC"/>
</dbReference>
<dbReference type="SUPFAM" id="SSF52047">
    <property type="entry name" value="RNI-like"/>
    <property type="match status" value="1"/>
</dbReference>
<dbReference type="Pfam" id="PF25019">
    <property type="entry name" value="LRR_R13L1-DRL21"/>
    <property type="match status" value="1"/>
</dbReference>
<proteinExistence type="inferred from homology"/>
<evidence type="ECO:0000256" key="2">
    <source>
        <dbReference type="ARBA" id="ARBA00022614"/>
    </source>
</evidence>
<dbReference type="PANTHER" id="PTHR36766">
    <property type="entry name" value="PLANT BROAD-SPECTRUM MILDEW RESISTANCE PROTEIN RPW8"/>
    <property type="match status" value="1"/>
</dbReference>
<dbReference type="InterPro" id="IPR036388">
    <property type="entry name" value="WH-like_DNA-bd_sf"/>
</dbReference>